<dbReference type="EMBL" id="QLNI01000010">
    <property type="protein sequence ID" value="RAM02818.1"/>
    <property type="molecule type" value="Genomic_DNA"/>
</dbReference>
<dbReference type="EMBL" id="CP036313">
    <property type="protein sequence ID" value="QBH14252.1"/>
    <property type="molecule type" value="Genomic_DNA"/>
</dbReference>
<dbReference type="Proteomes" id="UP000248798">
    <property type="component" value="Unassembled WGS sequence"/>
</dbReference>
<evidence type="ECO:0000313" key="2">
    <source>
        <dbReference type="EMBL" id="RAM02818.1"/>
    </source>
</evidence>
<accession>A0A328FDX7</accession>
<dbReference type="Proteomes" id="UP000293902">
    <property type="component" value="Chromosome"/>
</dbReference>
<protein>
    <recommendedName>
        <fullName evidence="5">Phage tail protein</fullName>
    </recommendedName>
</protein>
<evidence type="ECO:0008006" key="5">
    <source>
        <dbReference type="Google" id="ProtNLM"/>
    </source>
</evidence>
<proteinExistence type="predicted"/>
<organism evidence="2 3">
    <name type="scientific">Desulfobacter hydrogenophilus</name>
    <dbReference type="NCBI Taxonomy" id="2291"/>
    <lineage>
        <taxon>Bacteria</taxon>
        <taxon>Pseudomonadati</taxon>
        <taxon>Thermodesulfobacteriota</taxon>
        <taxon>Desulfobacteria</taxon>
        <taxon>Desulfobacterales</taxon>
        <taxon>Desulfobacteraceae</taxon>
        <taxon>Desulfobacter</taxon>
    </lineage>
</organism>
<evidence type="ECO:0000313" key="1">
    <source>
        <dbReference type="EMBL" id="QBH14252.1"/>
    </source>
</evidence>
<reference evidence="2 3" key="1">
    <citation type="submission" date="2018-06" db="EMBL/GenBank/DDBJ databases">
        <title>Complete Genome Sequence of Desulfobacter hydrogenophilus (DSM3380).</title>
        <authorList>
            <person name="Marietou A."/>
            <person name="Schreiber L."/>
            <person name="Marshall I."/>
            <person name="Jorgensen B."/>
        </authorList>
    </citation>
    <scope>NUCLEOTIDE SEQUENCE [LARGE SCALE GENOMIC DNA]</scope>
    <source>
        <strain evidence="2 3">DSM 3380</strain>
    </source>
</reference>
<dbReference type="InterPro" id="IPR052042">
    <property type="entry name" value="Tail_sheath_structural"/>
</dbReference>
<dbReference type="PANTHER" id="PTHR35861">
    <property type="match status" value="1"/>
</dbReference>
<evidence type="ECO:0000313" key="4">
    <source>
        <dbReference type="Proteomes" id="UP000293902"/>
    </source>
</evidence>
<name>A0A328FDX7_9BACT</name>
<reference evidence="1 4" key="2">
    <citation type="submission" date="2019-02" db="EMBL/GenBank/DDBJ databases">
        <title>Complete genome sequence of Desulfobacter hydrogenophilus AcRS1.</title>
        <authorList>
            <person name="Marietou A."/>
            <person name="Lund M.B."/>
            <person name="Marshall I.P.G."/>
            <person name="Schreiber L."/>
            <person name="Jorgensen B."/>
        </authorList>
    </citation>
    <scope>NUCLEOTIDE SEQUENCE [LARGE SCALE GENOMIC DNA]</scope>
    <source>
        <strain evidence="1 4">AcRS1</strain>
    </source>
</reference>
<evidence type="ECO:0000313" key="3">
    <source>
        <dbReference type="Proteomes" id="UP000248798"/>
    </source>
</evidence>
<dbReference type="RefSeq" id="WP_111954814.1">
    <property type="nucleotide sequence ID" value="NZ_CP036313.1"/>
</dbReference>
<keyword evidence="4" id="KW-1185">Reference proteome</keyword>
<sequence>MRGITFNNLPPIRQAAQDRMDVACFIGFAPLARTPLFSNTLKQWLNGYGWDRDKIQRLDTEPGVIRNTPVPLESWDAFLAIFGENRLGFEAVQVEAHYLPHYAGAAIKAFFRQGGRKCYFICMGSPLPYHAPDIEKARQLYTLIWGKEKSDAAIGDMEIFTQKEWLHIWFPAIPHGASPVDDWYGVSHLAGLSDVTYVCFPDLVDVLGNPAGETPEKQVVEKTEVFVPCSESEAEPDWFYAEYEKLPEYTATAFAVWKRVVKHILTFLSAHNPTVQLVAGLPIPVNNILKEFEDFVADNLLAEAEHNETDYKHLQLCFPWLKTDRSGNLPDALEPPEGILLGILAAQSGRIGAFRSVAGSYVETAYDLSPRNIDAYGSRLTTGLSFADQVSWFDFVPDGIRLQSDVTAVLHGNYRYGAVRRIMILIQRAAHRIGLDYVFEPGSERVWRSIKSSLTDLLHRIYLKNGLRGKSANDAYSVACGRSTMTQNDIDNGRLIANVSLQPAVPIEAIAVDILMERDRAVLFGGESG</sequence>
<gene>
    <name evidence="2" type="ORF">DO021_06245</name>
    <name evidence="1" type="ORF">EYB58_15815</name>
</gene>
<dbReference type="OrthoDB" id="9767864at2"/>
<dbReference type="AlphaFoldDB" id="A0A328FDX7"/>
<dbReference type="PANTHER" id="PTHR35861:SF1">
    <property type="entry name" value="PHAGE TAIL SHEATH PROTEIN"/>
    <property type="match status" value="1"/>
</dbReference>